<dbReference type="PROSITE" id="PS51257">
    <property type="entry name" value="PROKAR_LIPOPROTEIN"/>
    <property type="match status" value="1"/>
</dbReference>
<dbReference type="Proteomes" id="UP001241848">
    <property type="component" value="Unassembled WGS sequence"/>
</dbReference>
<proteinExistence type="predicted"/>
<evidence type="ECO:0000313" key="4">
    <source>
        <dbReference type="Proteomes" id="UP001241848"/>
    </source>
</evidence>
<evidence type="ECO:0000256" key="1">
    <source>
        <dbReference type="SAM" id="Phobius"/>
    </source>
</evidence>
<name>A0ABT9FWL6_9BACL</name>
<organism evidence="3 4">
    <name type="scientific">Paenibacillus zeirhizosphaerae</name>
    <dbReference type="NCBI Taxonomy" id="2987519"/>
    <lineage>
        <taxon>Bacteria</taxon>
        <taxon>Bacillati</taxon>
        <taxon>Bacillota</taxon>
        <taxon>Bacilli</taxon>
        <taxon>Bacillales</taxon>
        <taxon>Paenibacillaceae</taxon>
        <taxon>Paenibacillus</taxon>
    </lineage>
</organism>
<feature type="chain" id="PRO_5046116628" evidence="2">
    <location>
        <begin position="32"/>
        <end position="252"/>
    </location>
</feature>
<dbReference type="EMBL" id="JAPCKK010000031">
    <property type="protein sequence ID" value="MDP4098877.1"/>
    <property type="molecule type" value="Genomic_DNA"/>
</dbReference>
<feature type="signal peptide" evidence="2">
    <location>
        <begin position="1"/>
        <end position="31"/>
    </location>
</feature>
<accession>A0ABT9FWL6</accession>
<keyword evidence="2" id="KW-0732">Signal</keyword>
<sequence>MSLYKSRSIRFSIAAALLLLLCSCARGDAHATVHIDRSIDLDVEVSVNKNALNSLYLQKSLEEYVRPLEQYGIRIEPLQESGREGFRFHHTFTAPKSSGSTGAADALDKLPQRLPKGLTLSSMVEKHFFTTEYQLQLTADFLQMLPNGGSTVTDKLENMNFISKRLLSEQLDFNFSLTLPIRPQAHNADRVSDDGKTMTWNISPLNENHLEFSVGVPNMGRVAAAVAAVLLIVMAFVLFWLRCRSRRSSSSD</sequence>
<protein>
    <submittedName>
        <fullName evidence="3">DUF3153 domain-containing protein</fullName>
    </submittedName>
</protein>
<keyword evidence="1" id="KW-1133">Transmembrane helix</keyword>
<feature type="transmembrane region" description="Helical" evidence="1">
    <location>
        <begin position="222"/>
        <end position="241"/>
    </location>
</feature>
<dbReference type="RefSeq" id="WP_305756498.1">
    <property type="nucleotide sequence ID" value="NZ_JAPCKK010000031.1"/>
</dbReference>
<keyword evidence="4" id="KW-1185">Reference proteome</keyword>
<keyword evidence="1" id="KW-0812">Transmembrane</keyword>
<reference evidence="3 4" key="1">
    <citation type="submission" date="2022-10" db="EMBL/GenBank/DDBJ databases">
        <title>Paenibacillus description and whole genome data of maize root bacterial community.</title>
        <authorList>
            <person name="Marton D."/>
            <person name="Farkas M."/>
            <person name="Cserhati M."/>
        </authorList>
    </citation>
    <scope>NUCLEOTIDE SEQUENCE [LARGE SCALE GENOMIC DNA]</scope>
    <source>
        <strain evidence="3 4">P96</strain>
    </source>
</reference>
<evidence type="ECO:0000313" key="3">
    <source>
        <dbReference type="EMBL" id="MDP4098877.1"/>
    </source>
</evidence>
<evidence type="ECO:0000256" key="2">
    <source>
        <dbReference type="SAM" id="SignalP"/>
    </source>
</evidence>
<keyword evidence="1" id="KW-0472">Membrane</keyword>
<gene>
    <name evidence="3" type="ORF">OIN60_19290</name>
</gene>
<comment type="caution">
    <text evidence="3">The sequence shown here is derived from an EMBL/GenBank/DDBJ whole genome shotgun (WGS) entry which is preliminary data.</text>
</comment>